<feature type="compositionally biased region" description="Low complexity" evidence="1">
    <location>
        <begin position="8"/>
        <end position="17"/>
    </location>
</feature>
<feature type="region of interest" description="Disordered" evidence="1">
    <location>
        <begin position="1"/>
        <end position="102"/>
    </location>
</feature>
<sequence length="248" mass="27540">MNPPDAPAPLRSPSRRLPPLREHSTPPGPARTASCGTDDVQKSPSAAQVLKGRLPKDSALKDQHDREATVDEDNERRTSSEAEAVAPPLPSGNGSPQDTVPNSLYKYNEKTGLLSLPGEDESNHTKSAKVFVENSKTGLFRRIRDPQQDCHSATPHTSTLDAGATLWMTRHPWSLQKQMTAFQPVKVNPDCKQWLILEWRRFERSGFSARGCWRGWRCFSWSFSTSVALPALTLSGESSYRSTLQSRS</sequence>
<gene>
    <name evidence="2" type="ORF">OSTQU699_LOCUS2410</name>
</gene>
<protein>
    <submittedName>
        <fullName evidence="2">Uncharacterized protein</fullName>
    </submittedName>
</protein>
<feature type="compositionally biased region" description="Polar residues" evidence="1">
    <location>
        <begin position="92"/>
        <end position="102"/>
    </location>
</feature>
<reference evidence="2" key="1">
    <citation type="submission" date="2020-12" db="EMBL/GenBank/DDBJ databases">
        <authorList>
            <person name="Iha C."/>
        </authorList>
    </citation>
    <scope>NUCLEOTIDE SEQUENCE</scope>
</reference>
<dbReference type="AlphaFoldDB" id="A0A8S1IPZ6"/>
<keyword evidence="3" id="KW-1185">Reference proteome</keyword>
<name>A0A8S1IPZ6_9CHLO</name>
<proteinExistence type="predicted"/>
<comment type="caution">
    <text evidence="2">The sequence shown here is derived from an EMBL/GenBank/DDBJ whole genome shotgun (WGS) entry which is preliminary data.</text>
</comment>
<evidence type="ECO:0000313" key="3">
    <source>
        <dbReference type="Proteomes" id="UP000708148"/>
    </source>
</evidence>
<accession>A0A8S1IPZ6</accession>
<feature type="compositionally biased region" description="Basic and acidic residues" evidence="1">
    <location>
        <begin position="54"/>
        <end position="80"/>
    </location>
</feature>
<dbReference type="EMBL" id="CAJHUC010000596">
    <property type="protein sequence ID" value="CAD7697049.1"/>
    <property type="molecule type" value="Genomic_DNA"/>
</dbReference>
<dbReference type="OrthoDB" id="550113at2759"/>
<evidence type="ECO:0000256" key="1">
    <source>
        <dbReference type="SAM" id="MobiDB-lite"/>
    </source>
</evidence>
<evidence type="ECO:0000313" key="2">
    <source>
        <dbReference type="EMBL" id="CAD7697049.1"/>
    </source>
</evidence>
<dbReference type="Proteomes" id="UP000708148">
    <property type="component" value="Unassembled WGS sequence"/>
</dbReference>
<organism evidence="2 3">
    <name type="scientific">Ostreobium quekettii</name>
    <dbReference type="NCBI Taxonomy" id="121088"/>
    <lineage>
        <taxon>Eukaryota</taxon>
        <taxon>Viridiplantae</taxon>
        <taxon>Chlorophyta</taxon>
        <taxon>core chlorophytes</taxon>
        <taxon>Ulvophyceae</taxon>
        <taxon>TCBD clade</taxon>
        <taxon>Bryopsidales</taxon>
        <taxon>Ostreobineae</taxon>
        <taxon>Ostreobiaceae</taxon>
        <taxon>Ostreobium</taxon>
    </lineage>
</organism>